<dbReference type="AlphaFoldDB" id="A0AAE9WDT7"/>
<dbReference type="PROSITE" id="PS00928">
    <property type="entry name" value="TREHALASE_2"/>
    <property type="match status" value="1"/>
</dbReference>
<dbReference type="SUPFAM" id="SSF48208">
    <property type="entry name" value="Six-hairpin glycosidases"/>
    <property type="match status" value="1"/>
</dbReference>
<dbReference type="GO" id="GO:0004555">
    <property type="term" value="F:alpha,alpha-trehalase activity"/>
    <property type="evidence" value="ECO:0007669"/>
    <property type="project" value="UniProtKB-EC"/>
</dbReference>
<keyword evidence="3 5" id="KW-0378">Hydrolase</keyword>
<comment type="similarity">
    <text evidence="2 5">Belongs to the glycosyl hydrolase 37 family.</text>
</comment>
<evidence type="ECO:0000313" key="8">
    <source>
        <dbReference type="EMBL" id="WBW72878.1"/>
    </source>
</evidence>
<dbReference type="KEGG" id="som:SOMG_02174"/>
<feature type="compositionally biased region" description="Polar residues" evidence="6">
    <location>
        <begin position="50"/>
        <end position="62"/>
    </location>
</feature>
<dbReference type="Gene3D" id="1.50.10.10">
    <property type="match status" value="1"/>
</dbReference>
<dbReference type="GO" id="GO:0005509">
    <property type="term" value="F:calcium ion binding"/>
    <property type="evidence" value="ECO:0007669"/>
    <property type="project" value="InterPro"/>
</dbReference>
<sequence>MPPKFSSHYVDTNEKPNENDRDSDPFVNAKSYYSKDTDISTRLGSGRGRTLSTSAESGSSLTPELKNIRRRGSLDEHKEPRKFLVDVEKTLHSLLESEDTDRNMQITIEDTGPKVVSLGSASSGGYRLYELRGTYQLSNLLQELTLAKDFGRRYVMIDERRLNENPVSRLSRLIKGTFWDALTRRIDASTLDVICHDTKDRSGHSVNRIYVPKPEKEQYEYYCRAAKERPYLNLQVEYLPEAITKEWVRDANQKPGLLALAMERYKDDEGETHLRGVPFVVPGGRFNEMYGWDSYFEALGLLIDGRVDLAKGMVENFIFEITYYGKILNANRTYYLLRSQPPLLTDMAIRVYEHIKNEEGSKDFLYRALCAAMKEYYTVWMSSPRYDTKTGLSRYRPDGLGIPPETEASHFEQLLRPYMEKYNMTLDEFTEAYNYQKVQEPFLDDYFLHDRAVRESGHDTTYRLEKVCADLATVDLNSLLYKYETDISRVVLEIFNDKLVLPDGNVETSAIWDRRARARRAAMEKYNWSEAESIWYDYDTKFEKRGTYQSATAFWALWAGVATPRQAARFIEVSLPKFEVSGGIVAGTKESLGQVGLHNPSRQWDYPNGWSPQQILAWYGLLRYGYEDELRRVVYRWLYTITKSFVDFNGVVVEKYDLTRAVDPHRVEAEYGNQGLDIQGVAREGFGWVNASYEIGLTFCNSHMRRALGACTEPAIFFSDKKQQEIGS</sequence>
<evidence type="ECO:0000256" key="3">
    <source>
        <dbReference type="ARBA" id="ARBA00022801"/>
    </source>
</evidence>
<organism evidence="8 9">
    <name type="scientific">Schizosaccharomyces osmophilus</name>
    <dbReference type="NCBI Taxonomy" id="2545709"/>
    <lineage>
        <taxon>Eukaryota</taxon>
        <taxon>Fungi</taxon>
        <taxon>Dikarya</taxon>
        <taxon>Ascomycota</taxon>
        <taxon>Taphrinomycotina</taxon>
        <taxon>Schizosaccharomycetes</taxon>
        <taxon>Schizosaccharomycetales</taxon>
        <taxon>Schizosaccharomycetaceae</taxon>
        <taxon>Schizosaccharomyces</taxon>
    </lineage>
</organism>
<dbReference type="InterPro" id="IPR008928">
    <property type="entry name" value="6-hairpin_glycosidase_sf"/>
</dbReference>
<dbReference type="InterPro" id="IPR001661">
    <property type="entry name" value="Glyco_hydro_37"/>
</dbReference>
<evidence type="ECO:0000256" key="5">
    <source>
        <dbReference type="RuleBase" id="RU361180"/>
    </source>
</evidence>
<reference evidence="8 9" key="1">
    <citation type="journal article" date="2023" name="G3 (Bethesda)">
        <title>A high-quality reference genome for the fission yeast Schizosaccharomyces osmophilus.</title>
        <authorList>
            <person name="Jia G.S."/>
            <person name="Zhang W.C."/>
            <person name="Liang Y."/>
            <person name="Liu X.H."/>
            <person name="Rhind N."/>
            <person name="Pidoux A."/>
            <person name="Brysch-Herzberg M."/>
            <person name="Du L.L."/>
        </authorList>
    </citation>
    <scope>NUCLEOTIDE SEQUENCE [LARGE SCALE GENOMIC DNA]</scope>
    <source>
        <strain evidence="8 9">CBS 15793</strain>
    </source>
</reference>
<evidence type="ECO:0000256" key="6">
    <source>
        <dbReference type="SAM" id="MobiDB-lite"/>
    </source>
</evidence>
<evidence type="ECO:0000256" key="1">
    <source>
        <dbReference type="ARBA" id="ARBA00001576"/>
    </source>
</evidence>
<comment type="catalytic activity">
    <reaction evidence="1 5">
        <text>alpha,alpha-trehalose + H2O = alpha-D-glucose + beta-D-glucose</text>
        <dbReference type="Rhea" id="RHEA:32675"/>
        <dbReference type="ChEBI" id="CHEBI:15377"/>
        <dbReference type="ChEBI" id="CHEBI:15903"/>
        <dbReference type="ChEBI" id="CHEBI:16551"/>
        <dbReference type="ChEBI" id="CHEBI:17925"/>
        <dbReference type="EC" id="3.2.1.28"/>
    </reaction>
</comment>
<dbReference type="PRINTS" id="PR00744">
    <property type="entry name" value="GLHYDRLASE37"/>
</dbReference>
<keyword evidence="9" id="KW-1185">Reference proteome</keyword>
<dbReference type="RefSeq" id="XP_056037121.1">
    <property type="nucleotide sequence ID" value="XM_056180966.1"/>
</dbReference>
<dbReference type="PANTHER" id="PTHR23403:SF6">
    <property type="entry name" value="CYTOSOLIC NEUTRAL TREHALASE-RELATED"/>
    <property type="match status" value="1"/>
</dbReference>
<accession>A0AAE9WDT7</accession>
<dbReference type="PROSITE" id="PS00927">
    <property type="entry name" value="TREHALASE_1"/>
    <property type="match status" value="1"/>
</dbReference>
<dbReference type="PANTHER" id="PTHR23403">
    <property type="entry name" value="TREHALASE"/>
    <property type="match status" value="1"/>
</dbReference>
<dbReference type="GO" id="GO:0005737">
    <property type="term" value="C:cytoplasm"/>
    <property type="evidence" value="ECO:0007669"/>
    <property type="project" value="InterPro"/>
</dbReference>
<dbReference type="GO" id="GO:0005993">
    <property type="term" value="P:trehalose catabolic process"/>
    <property type="evidence" value="ECO:0007669"/>
    <property type="project" value="InterPro"/>
</dbReference>
<gene>
    <name evidence="8" type="primary">ntp1</name>
    <name evidence="8" type="ORF">SOMG_02174</name>
</gene>
<feature type="domain" description="Neutral trehalase Ca2+ binding" evidence="7">
    <location>
        <begin position="91"/>
        <end position="119"/>
    </location>
</feature>
<feature type="compositionally biased region" description="Basic and acidic residues" evidence="6">
    <location>
        <begin position="11"/>
        <end position="24"/>
    </location>
</feature>
<dbReference type="GeneID" id="80875655"/>
<dbReference type="InterPro" id="IPR011120">
    <property type="entry name" value="Trehalase_Ca-bd"/>
</dbReference>
<dbReference type="EMBL" id="CP115611">
    <property type="protein sequence ID" value="WBW72878.1"/>
    <property type="molecule type" value="Genomic_DNA"/>
</dbReference>
<name>A0AAE9WDT7_9SCHI</name>
<evidence type="ECO:0000259" key="7">
    <source>
        <dbReference type="Pfam" id="PF07492"/>
    </source>
</evidence>
<evidence type="ECO:0000313" key="9">
    <source>
        <dbReference type="Proteomes" id="UP001212411"/>
    </source>
</evidence>
<dbReference type="EC" id="3.2.1.28" evidence="5"/>
<dbReference type="Pfam" id="PF07492">
    <property type="entry name" value="Trehalase_Ca-bi"/>
    <property type="match status" value="1"/>
</dbReference>
<proteinExistence type="inferred from homology"/>
<dbReference type="InterPro" id="IPR012341">
    <property type="entry name" value="6hp_glycosidase-like_sf"/>
</dbReference>
<keyword evidence="4 5" id="KW-0326">Glycosidase</keyword>
<dbReference type="Proteomes" id="UP001212411">
    <property type="component" value="Chromosome 1"/>
</dbReference>
<protein>
    <recommendedName>
        <fullName evidence="5">Trehalase</fullName>
        <ecNumber evidence="5">3.2.1.28</ecNumber>
    </recommendedName>
    <alternativeName>
        <fullName evidence="5">Alpha-trehalose glucohydrolase</fullName>
    </alternativeName>
</protein>
<dbReference type="Pfam" id="PF01204">
    <property type="entry name" value="Trehalase"/>
    <property type="match status" value="1"/>
</dbReference>
<evidence type="ECO:0000256" key="2">
    <source>
        <dbReference type="ARBA" id="ARBA00005615"/>
    </source>
</evidence>
<evidence type="ECO:0000256" key="4">
    <source>
        <dbReference type="ARBA" id="ARBA00023295"/>
    </source>
</evidence>
<feature type="region of interest" description="Disordered" evidence="6">
    <location>
        <begin position="1"/>
        <end position="73"/>
    </location>
</feature>
<dbReference type="InterPro" id="IPR018232">
    <property type="entry name" value="Glyco_hydro_37_CS"/>
</dbReference>
<dbReference type="FunFam" id="1.50.10.10:FF:000026">
    <property type="entry name" value="Trehalase"/>
    <property type="match status" value="1"/>
</dbReference>